<dbReference type="NCBIfam" id="TIGR00787">
    <property type="entry name" value="dctP"/>
    <property type="match status" value="1"/>
</dbReference>
<proteinExistence type="inferred from homology"/>
<dbReference type="NCBIfam" id="NF037995">
    <property type="entry name" value="TRAP_S1"/>
    <property type="match status" value="1"/>
</dbReference>
<comment type="subcellular location">
    <subcellularLocation>
        <location evidence="1">Cell envelope</location>
    </subcellularLocation>
</comment>
<evidence type="ECO:0000256" key="5">
    <source>
        <dbReference type="SAM" id="SignalP"/>
    </source>
</evidence>
<protein>
    <submittedName>
        <fullName evidence="6">Putative Sialic acid-binding periplasmic protein SiaP</fullName>
    </submittedName>
</protein>
<evidence type="ECO:0000256" key="2">
    <source>
        <dbReference type="ARBA" id="ARBA00009023"/>
    </source>
</evidence>
<keyword evidence="3" id="KW-0813">Transport</keyword>
<dbReference type="InterPro" id="IPR004682">
    <property type="entry name" value="TRAP_DctP"/>
</dbReference>
<dbReference type="Pfam" id="PF03480">
    <property type="entry name" value="DctP"/>
    <property type="match status" value="1"/>
</dbReference>
<evidence type="ECO:0000256" key="4">
    <source>
        <dbReference type="ARBA" id="ARBA00022729"/>
    </source>
</evidence>
<gene>
    <name evidence="6" type="ORF">KL86DPRO_10902</name>
</gene>
<feature type="chain" id="PRO_5013324380" evidence="5">
    <location>
        <begin position="32"/>
        <end position="333"/>
    </location>
</feature>
<feature type="signal peptide" evidence="5">
    <location>
        <begin position="1"/>
        <end position="31"/>
    </location>
</feature>
<sequence length="333" mass="36928">MRMKRFVKMLSVLALTATVAMALGSVAPAQAAGDKIVLKLALSSPAGDIRDKACLKMAELAKAKSNGKVIVEVYSGGQLGDWRDAIEGLSMGINEIVLESLGTLDAYSDMANIDAVPYLYRDLNHFGKVWFGPIGEKILKTVGDQGNFKLIGPMNRGARIVTSKVPFKNLAELKGLKLRVPNIQVYIETWKTLGASPTPLALTETFTAIQQNTVVAQENPTIESYAFSFYDVCKYLIETNHVFSADMFIFNKQYFENLPADVQKVLTEAMLEAAAWRNEECIRVEADFKKKFQEQGVTIIEPDRAQFIAAFDGFVEKLFPKLVPWATEIRALK</sequence>
<name>A0A212J862_9DELT</name>
<dbReference type="GO" id="GO:0055085">
    <property type="term" value="P:transmembrane transport"/>
    <property type="evidence" value="ECO:0007669"/>
    <property type="project" value="InterPro"/>
</dbReference>
<dbReference type="AlphaFoldDB" id="A0A212J862"/>
<accession>A0A212J862</accession>
<comment type="similarity">
    <text evidence="2">Belongs to the bacterial solute-binding protein 7 family.</text>
</comment>
<dbReference type="InterPro" id="IPR018389">
    <property type="entry name" value="DctP_fam"/>
</dbReference>
<dbReference type="Gene3D" id="3.40.190.170">
    <property type="entry name" value="Bacterial extracellular solute-binding protein, family 7"/>
    <property type="match status" value="1"/>
</dbReference>
<dbReference type="GO" id="GO:0030288">
    <property type="term" value="C:outer membrane-bounded periplasmic space"/>
    <property type="evidence" value="ECO:0007669"/>
    <property type="project" value="InterPro"/>
</dbReference>
<reference evidence="6" key="1">
    <citation type="submission" date="2016-04" db="EMBL/GenBank/DDBJ databases">
        <authorList>
            <person name="Evans L.H."/>
            <person name="Alamgir A."/>
            <person name="Owens N."/>
            <person name="Weber N.D."/>
            <person name="Virtaneva K."/>
            <person name="Barbian K."/>
            <person name="Babar A."/>
            <person name="Rosenke K."/>
        </authorList>
    </citation>
    <scope>NUCLEOTIDE SEQUENCE</scope>
    <source>
        <strain evidence="6">86</strain>
    </source>
</reference>
<dbReference type="EMBL" id="FLUQ01000001">
    <property type="protein sequence ID" value="SBV95628.1"/>
    <property type="molecule type" value="Genomic_DNA"/>
</dbReference>
<dbReference type="PIRSF" id="PIRSF006470">
    <property type="entry name" value="DctB"/>
    <property type="match status" value="1"/>
</dbReference>
<keyword evidence="4 5" id="KW-0732">Signal</keyword>
<evidence type="ECO:0000256" key="1">
    <source>
        <dbReference type="ARBA" id="ARBA00004196"/>
    </source>
</evidence>
<evidence type="ECO:0000313" key="6">
    <source>
        <dbReference type="EMBL" id="SBV95628.1"/>
    </source>
</evidence>
<dbReference type="PANTHER" id="PTHR33376:SF4">
    <property type="entry name" value="SIALIC ACID-BINDING PERIPLASMIC PROTEIN SIAP"/>
    <property type="match status" value="1"/>
</dbReference>
<dbReference type="PANTHER" id="PTHR33376">
    <property type="match status" value="1"/>
</dbReference>
<dbReference type="CDD" id="cd13603">
    <property type="entry name" value="PBP2_TRAP_Siap_TeaA_like"/>
    <property type="match status" value="1"/>
</dbReference>
<organism evidence="6">
    <name type="scientific">uncultured delta proteobacterium</name>
    <dbReference type="NCBI Taxonomy" id="34034"/>
    <lineage>
        <taxon>Bacteria</taxon>
        <taxon>Deltaproteobacteria</taxon>
        <taxon>environmental samples</taxon>
    </lineage>
</organism>
<evidence type="ECO:0000256" key="3">
    <source>
        <dbReference type="ARBA" id="ARBA00022448"/>
    </source>
</evidence>
<dbReference type="InterPro" id="IPR038404">
    <property type="entry name" value="TRAP_DctP_sf"/>
</dbReference>